<gene>
    <name evidence="1" type="ORF">SAMN04244574_04435</name>
</gene>
<name>A0A1I4I2A5_9GAMM</name>
<dbReference type="Proteomes" id="UP000199579">
    <property type="component" value="Unassembled WGS sequence"/>
</dbReference>
<evidence type="ECO:0000313" key="1">
    <source>
        <dbReference type="EMBL" id="SFL47951.1"/>
    </source>
</evidence>
<accession>A0A1I4I2A5</accession>
<dbReference type="EMBL" id="FOSX01000136">
    <property type="protein sequence ID" value="SFL47951.1"/>
    <property type="molecule type" value="Genomic_DNA"/>
</dbReference>
<sequence>MDVLYFLKQRTGFIRTLYEGSVVAFEDRIRRIKVGEEPFVPPYSEDGEPPFLLEWIEADECRDVLGHACLSLLAASLQCYLRTSDERLSLNCGECCKSDFKQRGWLNGYRTCFRDVLNIDWRSGPCDLTFLEALVLARNQIQHPESIHTVRAKYSRRDFTKLERKFFFAGSEDMDLPYNVDAGEFTWILAPNIQVTRETLMQAVDEVEQFCTWLDAEIDAQQTAG</sequence>
<dbReference type="RefSeq" id="WP_090944354.1">
    <property type="nucleotide sequence ID" value="NZ_FOSX01000136.1"/>
</dbReference>
<organism evidence="1 2">
    <name type="scientific">Azotobacter beijerinckii</name>
    <dbReference type="NCBI Taxonomy" id="170623"/>
    <lineage>
        <taxon>Bacteria</taxon>
        <taxon>Pseudomonadati</taxon>
        <taxon>Pseudomonadota</taxon>
        <taxon>Gammaproteobacteria</taxon>
        <taxon>Pseudomonadales</taxon>
        <taxon>Pseudomonadaceae</taxon>
        <taxon>Azotobacter</taxon>
    </lineage>
</organism>
<proteinExistence type="predicted"/>
<protein>
    <submittedName>
        <fullName evidence="1">Uncharacterized protein</fullName>
    </submittedName>
</protein>
<evidence type="ECO:0000313" key="2">
    <source>
        <dbReference type="Proteomes" id="UP000199579"/>
    </source>
</evidence>
<dbReference type="AlphaFoldDB" id="A0A1I4I2A5"/>
<reference evidence="1 2" key="1">
    <citation type="submission" date="2016-10" db="EMBL/GenBank/DDBJ databases">
        <authorList>
            <person name="de Groot N.N."/>
        </authorList>
    </citation>
    <scope>NUCLEOTIDE SEQUENCE [LARGE SCALE GENOMIC DNA]</scope>
    <source>
        <strain evidence="1 2">DSM 381</strain>
    </source>
</reference>